<evidence type="ECO:0000313" key="2">
    <source>
        <dbReference type="Proteomes" id="UP000824540"/>
    </source>
</evidence>
<comment type="caution">
    <text evidence="1">The sequence shown here is derived from an EMBL/GenBank/DDBJ whole genome shotgun (WGS) entry which is preliminary data.</text>
</comment>
<organism evidence="1 2">
    <name type="scientific">Albula glossodonta</name>
    <name type="common">roundjaw bonefish</name>
    <dbReference type="NCBI Taxonomy" id="121402"/>
    <lineage>
        <taxon>Eukaryota</taxon>
        <taxon>Metazoa</taxon>
        <taxon>Chordata</taxon>
        <taxon>Craniata</taxon>
        <taxon>Vertebrata</taxon>
        <taxon>Euteleostomi</taxon>
        <taxon>Actinopterygii</taxon>
        <taxon>Neopterygii</taxon>
        <taxon>Teleostei</taxon>
        <taxon>Albuliformes</taxon>
        <taxon>Albulidae</taxon>
        <taxon>Albula</taxon>
    </lineage>
</organism>
<dbReference type="EMBL" id="JAFBMS010000005">
    <property type="protein sequence ID" value="KAG9352101.1"/>
    <property type="molecule type" value="Genomic_DNA"/>
</dbReference>
<dbReference type="AlphaFoldDB" id="A0A8T2PLA1"/>
<name>A0A8T2PLA1_9TELE</name>
<dbReference type="Proteomes" id="UP000824540">
    <property type="component" value="Unassembled WGS sequence"/>
</dbReference>
<keyword evidence="2" id="KW-1185">Reference proteome</keyword>
<accession>A0A8T2PLA1</accession>
<evidence type="ECO:0000313" key="1">
    <source>
        <dbReference type="EMBL" id="KAG9352101.1"/>
    </source>
</evidence>
<sequence length="110" mass="12473">MVLLGSRPHVGFLPRMHLLPAWSCKFPSLSVIGFNQEQPNGGRALRIAKDCETHSMLYGIMFIPFASGKENKRMRECGLLFFEPSTERNLPESSRSYIQTDCVEQKTPVI</sequence>
<gene>
    <name evidence="1" type="ORF">JZ751_020514</name>
</gene>
<protein>
    <submittedName>
        <fullName evidence="1">Uncharacterized protein</fullName>
    </submittedName>
</protein>
<reference evidence="1" key="1">
    <citation type="thesis" date="2021" institute="BYU ScholarsArchive" country="Provo, UT, USA">
        <title>Applications of and Algorithms for Genome Assembly and Genomic Analyses with an Emphasis on Marine Teleosts.</title>
        <authorList>
            <person name="Pickett B.D."/>
        </authorList>
    </citation>
    <scope>NUCLEOTIDE SEQUENCE</scope>
    <source>
        <strain evidence="1">HI-2016</strain>
    </source>
</reference>
<proteinExistence type="predicted"/>